<proteinExistence type="predicted"/>
<dbReference type="Proteomes" id="UP000230605">
    <property type="component" value="Chromosome 3"/>
</dbReference>
<feature type="compositionally biased region" description="Polar residues" evidence="2">
    <location>
        <begin position="619"/>
        <end position="646"/>
    </location>
</feature>
<dbReference type="OrthoDB" id="5392779at2759"/>
<name>A0A2G5I5P1_CERBT</name>
<evidence type="ECO:0000259" key="3">
    <source>
        <dbReference type="PROSITE" id="PS50048"/>
    </source>
</evidence>
<organism evidence="4 6">
    <name type="scientific">Cercospora beticola</name>
    <name type="common">Sugarbeet leaf spot fungus</name>
    <dbReference type="NCBI Taxonomy" id="122368"/>
    <lineage>
        <taxon>Eukaryota</taxon>
        <taxon>Fungi</taxon>
        <taxon>Dikarya</taxon>
        <taxon>Ascomycota</taxon>
        <taxon>Pezizomycotina</taxon>
        <taxon>Dothideomycetes</taxon>
        <taxon>Dothideomycetidae</taxon>
        <taxon>Mycosphaerellales</taxon>
        <taxon>Mycosphaerellaceae</taxon>
        <taxon>Cercospora</taxon>
    </lineage>
</organism>
<protein>
    <recommendedName>
        <fullName evidence="3">Zn(2)-C6 fungal-type domain-containing protein</fullName>
    </recommendedName>
</protein>
<dbReference type="InterPro" id="IPR036864">
    <property type="entry name" value="Zn2-C6_fun-type_DNA-bd_sf"/>
</dbReference>
<evidence type="ECO:0000256" key="1">
    <source>
        <dbReference type="ARBA" id="ARBA00023242"/>
    </source>
</evidence>
<evidence type="ECO:0000313" key="4">
    <source>
        <dbReference type="EMBL" id="PIB00125.1"/>
    </source>
</evidence>
<feature type="region of interest" description="Disordered" evidence="2">
    <location>
        <begin position="92"/>
        <end position="114"/>
    </location>
</feature>
<keyword evidence="7" id="KW-1185">Reference proteome</keyword>
<dbReference type="EMBL" id="LKMD01000101">
    <property type="protein sequence ID" value="PIB00125.1"/>
    <property type="molecule type" value="Genomic_DNA"/>
</dbReference>
<evidence type="ECO:0000256" key="2">
    <source>
        <dbReference type="SAM" id="MobiDB-lite"/>
    </source>
</evidence>
<dbReference type="PANTHER" id="PTHR47840">
    <property type="entry name" value="ZN(II)2CYS6 TRANSCRIPTION FACTOR (EUROFUNG)-RELATED"/>
    <property type="match status" value="1"/>
</dbReference>
<dbReference type="Gene3D" id="4.10.240.10">
    <property type="entry name" value="Zn(2)-C6 fungal-type DNA-binding domain"/>
    <property type="match status" value="1"/>
</dbReference>
<dbReference type="PROSITE" id="PS50048">
    <property type="entry name" value="ZN2_CY6_FUNGAL_2"/>
    <property type="match status" value="1"/>
</dbReference>
<evidence type="ECO:0000313" key="7">
    <source>
        <dbReference type="Proteomes" id="UP001302367"/>
    </source>
</evidence>
<evidence type="ECO:0000313" key="5">
    <source>
        <dbReference type="EMBL" id="WPB00077.1"/>
    </source>
</evidence>
<dbReference type="CDD" id="cd00067">
    <property type="entry name" value="GAL4"/>
    <property type="match status" value="1"/>
</dbReference>
<dbReference type="PROSITE" id="PS00463">
    <property type="entry name" value="ZN2_CY6_FUNGAL_1"/>
    <property type="match status" value="1"/>
</dbReference>
<dbReference type="AlphaFoldDB" id="A0A2G5I5P1"/>
<dbReference type="GO" id="GO:0008270">
    <property type="term" value="F:zinc ion binding"/>
    <property type="evidence" value="ECO:0007669"/>
    <property type="project" value="InterPro"/>
</dbReference>
<dbReference type="CDD" id="cd12148">
    <property type="entry name" value="fungal_TF_MHR"/>
    <property type="match status" value="1"/>
</dbReference>
<sequence>MERVHASGESESPQGDLKRIRKGTKSCVECRQRKVRCLWADERDRVCTPCQQRGRKCVPQLYTRRNTTTNKVSSKDRIARLESQLAHIAATVQSKSHTSPGRATSAASETTGPVFDDHDSEGDERLMQVGSQPPEHLRILFDNALIGPDERGPDFGSRSQERPPCSTRYLDQARAKLQALVPARDDVIAVSSYAVPWMSLYFELFPATSATPNRDELVNQHEHMLKPNADPVKIASFLLSFAMTARQIPADERTTVLPGIKNIDSYVKSVMAVVEAVIVSHTGIASTVEGMSATILYLRLQFGFGQSRPLWLTLRRIVALAELSGLPRAWYQAQNDSAGREIDTVAPFSGTTSKVALWETICATDRLASMMFNLPAATSTRTFPPRQVIDTNGMVHVQRFMFQLAGISMHVTELDEGYMCGQTVETLYDKVLAADKELRALKSLTPVDWWQESAQYLSASLMVQFWHCYFTARVHLHTAMAQDEYNQYAYSRMQCLEACHALARRYSHVRRALPSGFFLCRIVDMQVFTAAVYLLLSSFDSNLLPRHDEGSRLRSVEQIVMTMEFVSGQAGSDFARDAAAALKGLIAHLSKPANSNEPGLTLRVPLLGSIHVGRRSEGPSMQNAENNPQPSAIPTSGTNGIPSSSQQITDPFYAATSYQPWMQLDVGDAFQDPFFADDTLLDQWANINNTMPMLNDIEMYGQGIRHI</sequence>
<dbReference type="GO" id="GO:0000981">
    <property type="term" value="F:DNA-binding transcription factor activity, RNA polymerase II-specific"/>
    <property type="evidence" value="ECO:0007669"/>
    <property type="project" value="InterPro"/>
</dbReference>
<reference evidence="4 6" key="1">
    <citation type="submission" date="2015-10" db="EMBL/GenBank/DDBJ databases">
        <title>The cercosporin biosynthetic gene cluster was horizontally transferred to several fungal lineages and shown to be expanded in Cercospora beticola based on microsynteny with recipient genomes.</title>
        <authorList>
            <person name="De Jonge R."/>
            <person name="Ebert M.K."/>
            <person name="Suttle J.C."/>
            <person name="Jurick Ii W.M."/>
            <person name="Secor G.A."/>
            <person name="Thomma B.P."/>
            <person name="Van De Peer Y."/>
            <person name="Bolton M.D."/>
        </authorList>
    </citation>
    <scope>NUCLEOTIDE SEQUENCE [LARGE SCALE GENOMIC DNA]</scope>
    <source>
        <strain evidence="4 6">09-40</strain>
    </source>
</reference>
<keyword evidence="1" id="KW-0539">Nucleus</keyword>
<reference evidence="5 7" key="2">
    <citation type="submission" date="2023-09" db="EMBL/GenBank/DDBJ databases">
        <title>Complete-Gapless Cercospora beticola genome.</title>
        <authorList>
            <person name="Wyatt N.A."/>
            <person name="Spanner R.E."/>
            <person name="Bolton M.D."/>
        </authorList>
    </citation>
    <scope>NUCLEOTIDE SEQUENCE [LARGE SCALE GENOMIC DNA]</scope>
    <source>
        <strain evidence="5">Cb09-40</strain>
    </source>
</reference>
<dbReference type="PANTHER" id="PTHR47840:SF3">
    <property type="entry name" value="ZN(II)2CYS6 TRANSCRIPTION FACTOR (EUROFUNG)"/>
    <property type="match status" value="1"/>
</dbReference>
<gene>
    <name evidence="4" type="ORF">CB0940_02924</name>
    <name evidence="5" type="ORF">RHO25_004696</name>
</gene>
<evidence type="ECO:0000313" key="6">
    <source>
        <dbReference type="Proteomes" id="UP000230605"/>
    </source>
</evidence>
<dbReference type="SUPFAM" id="SSF57701">
    <property type="entry name" value="Zn2/Cys6 DNA-binding domain"/>
    <property type="match status" value="1"/>
</dbReference>
<feature type="region of interest" description="Disordered" evidence="2">
    <location>
        <begin position="615"/>
        <end position="646"/>
    </location>
</feature>
<dbReference type="EMBL" id="CP134186">
    <property type="protein sequence ID" value="WPB00077.1"/>
    <property type="molecule type" value="Genomic_DNA"/>
</dbReference>
<dbReference type="Proteomes" id="UP001302367">
    <property type="component" value="Chromosome 3"/>
</dbReference>
<feature type="compositionally biased region" description="Polar residues" evidence="2">
    <location>
        <begin position="92"/>
        <end position="111"/>
    </location>
</feature>
<accession>A0A2G5I5P1</accession>
<feature type="domain" description="Zn(2)-C6 fungal-type" evidence="3">
    <location>
        <begin position="26"/>
        <end position="58"/>
    </location>
</feature>
<dbReference type="InterPro" id="IPR001138">
    <property type="entry name" value="Zn2Cys6_DnaBD"/>
</dbReference>